<dbReference type="InterPro" id="IPR002931">
    <property type="entry name" value="Transglutaminase-like"/>
</dbReference>
<organism evidence="3 4">
    <name type="scientific">Aromatoleum aromaticum (strain DSM 19018 / LMG 30748 / EbN1)</name>
    <name type="common">Azoarcus sp. (strain EbN1)</name>
    <dbReference type="NCBI Taxonomy" id="76114"/>
    <lineage>
        <taxon>Bacteria</taxon>
        <taxon>Pseudomonadati</taxon>
        <taxon>Pseudomonadota</taxon>
        <taxon>Betaproteobacteria</taxon>
        <taxon>Rhodocyclales</taxon>
        <taxon>Rhodocyclaceae</taxon>
        <taxon>Aromatoleum</taxon>
    </lineage>
</organism>
<dbReference type="SUPFAM" id="SSF54001">
    <property type="entry name" value="Cysteine proteinases"/>
    <property type="match status" value="1"/>
</dbReference>
<dbReference type="eggNOG" id="COG1305">
    <property type="taxonomic scope" value="Bacteria"/>
</dbReference>
<evidence type="ECO:0000313" key="4">
    <source>
        <dbReference type="Proteomes" id="UP000006552"/>
    </source>
</evidence>
<keyword evidence="4" id="KW-1185">Reference proteome</keyword>
<feature type="compositionally biased region" description="Polar residues" evidence="1">
    <location>
        <begin position="1"/>
        <end position="20"/>
    </location>
</feature>
<sequence length="278" mass="31371">MSRSSRQPRARGTSASSTTRAKPCRGKPRAVKEIGNRPRFSTCSPVSPLYWMSTAMTNPYLSPTALIDSDHPEVIAFARAHCRGSDVRERAVSLYYAVRDSFRYDPYRIDLSETGMKASSVIASGAGWCVPKATLLAAVCRAAGIPARPGYADVRNHLSTERMRETFGEDLYRWHGYTEILVDGSWYKATPAFNLALCERFGLLPLEFDGRSDSIYHPFDRSGNQHMEYVHQRGHYPDVPLSLMAEDFRTHYPVWLEQAEQLRAADFLADVERENQPA</sequence>
<accession>Q5P559</accession>
<name>Q5P559_AROAE</name>
<protein>
    <recommendedName>
        <fullName evidence="2">Transglutaminase-like domain-containing protein</fullName>
    </recommendedName>
</protein>
<dbReference type="Pfam" id="PF01841">
    <property type="entry name" value="Transglut_core"/>
    <property type="match status" value="1"/>
</dbReference>
<dbReference type="InterPro" id="IPR038765">
    <property type="entry name" value="Papain-like_cys_pep_sf"/>
</dbReference>
<feature type="domain" description="Transglutaminase-like" evidence="2">
    <location>
        <begin position="85"/>
        <end position="191"/>
    </location>
</feature>
<dbReference type="AlphaFoldDB" id="Q5P559"/>
<dbReference type="Gene3D" id="3.10.620.30">
    <property type="match status" value="1"/>
</dbReference>
<reference evidence="3 4" key="1">
    <citation type="journal article" date="2005" name="Arch. Microbiol.">
        <title>The genome sequence of an anaerobic aromatic-degrading denitrifying bacterium, strain EbN1.</title>
        <authorList>
            <person name="Rabus R."/>
            <person name="Kube M."/>
            <person name="Heider J."/>
            <person name="Beck A."/>
            <person name="Heitmann K."/>
            <person name="Widdel F."/>
            <person name="Reinhardt R."/>
        </authorList>
    </citation>
    <scope>NUCLEOTIDE SEQUENCE [LARGE SCALE GENOMIC DNA]</scope>
    <source>
        <strain evidence="3 4">EbN1</strain>
    </source>
</reference>
<evidence type="ECO:0000259" key="2">
    <source>
        <dbReference type="Pfam" id="PF01841"/>
    </source>
</evidence>
<evidence type="ECO:0000256" key="1">
    <source>
        <dbReference type="SAM" id="MobiDB-lite"/>
    </source>
</evidence>
<dbReference type="PANTHER" id="PTHR33490">
    <property type="entry name" value="BLR5614 PROTEIN-RELATED"/>
    <property type="match status" value="1"/>
</dbReference>
<dbReference type="Proteomes" id="UP000006552">
    <property type="component" value="Chromosome"/>
</dbReference>
<dbReference type="HOGENOM" id="CLU_087197_0_0_4"/>
<evidence type="ECO:0000313" key="3">
    <source>
        <dbReference type="EMBL" id="CAI07553.1"/>
    </source>
</evidence>
<dbReference type="EMBL" id="CR555306">
    <property type="protein sequence ID" value="CAI07553.1"/>
    <property type="molecule type" value="Genomic_DNA"/>
</dbReference>
<dbReference type="STRING" id="76114.ebA2531"/>
<proteinExistence type="predicted"/>
<dbReference type="KEGG" id="eba:ebA2531"/>
<dbReference type="PANTHER" id="PTHR33490:SF3">
    <property type="entry name" value="CONSERVED INTEGRAL MEMBRANE PROTEIN"/>
    <property type="match status" value="1"/>
</dbReference>
<feature type="region of interest" description="Disordered" evidence="1">
    <location>
        <begin position="1"/>
        <end position="37"/>
    </location>
</feature>
<gene>
    <name evidence="3" type="ORF">ebA2531</name>
</gene>